<name>A0ABV7CJG0_9GAMM</name>
<dbReference type="InterPro" id="IPR036568">
    <property type="entry name" value="GGCT-like_sf"/>
</dbReference>
<dbReference type="Pfam" id="PF06094">
    <property type="entry name" value="GGACT"/>
    <property type="match status" value="1"/>
</dbReference>
<feature type="domain" description="Gamma-glutamylcyclotransferase AIG2-like" evidence="1">
    <location>
        <begin position="23"/>
        <end position="144"/>
    </location>
</feature>
<organism evidence="2 3">
    <name type="scientific">Pseudoalteromonas fenneropenaei</name>
    <dbReference type="NCBI Taxonomy" id="1737459"/>
    <lineage>
        <taxon>Bacteria</taxon>
        <taxon>Pseudomonadati</taxon>
        <taxon>Pseudomonadota</taxon>
        <taxon>Gammaproteobacteria</taxon>
        <taxon>Alteromonadales</taxon>
        <taxon>Pseudoalteromonadaceae</taxon>
        <taxon>Pseudoalteromonas</taxon>
    </lineage>
</organism>
<evidence type="ECO:0000313" key="2">
    <source>
        <dbReference type="EMBL" id="MFC3032773.1"/>
    </source>
</evidence>
<sequence length="160" mass="18090">MSSNSSLTMSANPAQPASQDEYLFVYGTLLRKLNLACFRFLTPVAEYVCEAQVRGELWDLGSYPGLCLNEQANLVKGELFKLTNNSNWQTLDEYEDYQPSDPANSLYLRVATPIVCEHSTITSAWVYHYQGSLQLAKAISSGDYYSYRRKLAVAKHTKLR</sequence>
<dbReference type="InterPro" id="IPR013024">
    <property type="entry name" value="GGCT-like"/>
</dbReference>
<comment type="caution">
    <text evidence="2">The sequence shown here is derived from an EMBL/GenBank/DDBJ whole genome shotgun (WGS) entry which is preliminary data.</text>
</comment>
<evidence type="ECO:0000313" key="3">
    <source>
        <dbReference type="Proteomes" id="UP001595453"/>
    </source>
</evidence>
<dbReference type="InterPro" id="IPR009288">
    <property type="entry name" value="AIG2-like_dom"/>
</dbReference>
<accession>A0ABV7CJG0</accession>
<dbReference type="RefSeq" id="WP_377123601.1">
    <property type="nucleotide sequence ID" value="NZ_JBHRSD010000014.1"/>
</dbReference>
<dbReference type="Proteomes" id="UP001595453">
    <property type="component" value="Unassembled WGS sequence"/>
</dbReference>
<dbReference type="SUPFAM" id="SSF110857">
    <property type="entry name" value="Gamma-glutamyl cyclotransferase-like"/>
    <property type="match status" value="1"/>
</dbReference>
<proteinExistence type="predicted"/>
<gene>
    <name evidence="2" type="ORF">ACFOEE_09610</name>
</gene>
<evidence type="ECO:0000259" key="1">
    <source>
        <dbReference type="Pfam" id="PF06094"/>
    </source>
</evidence>
<protein>
    <submittedName>
        <fullName evidence="2">Gamma-glutamylcyclotransferase</fullName>
    </submittedName>
</protein>
<reference evidence="3" key="1">
    <citation type="journal article" date="2019" name="Int. J. Syst. Evol. Microbiol.">
        <title>The Global Catalogue of Microorganisms (GCM) 10K type strain sequencing project: providing services to taxonomists for standard genome sequencing and annotation.</title>
        <authorList>
            <consortium name="The Broad Institute Genomics Platform"/>
            <consortium name="The Broad Institute Genome Sequencing Center for Infectious Disease"/>
            <person name="Wu L."/>
            <person name="Ma J."/>
        </authorList>
    </citation>
    <scope>NUCLEOTIDE SEQUENCE [LARGE SCALE GENOMIC DNA]</scope>
    <source>
        <strain evidence="3">KCTC 42730</strain>
    </source>
</reference>
<dbReference type="EMBL" id="JBHRSD010000014">
    <property type="protein sequence ID" value="MFC3032773.1"/>
    <property type="molecule type" value="Genomic_DNA"/>
</dbReference>
<keyword evidence="3" id="KW-1185">Reference proteome</keyword>
<dbReference type="Gene3D" id="3.10.490.10">
    <property type="entry name" value="Gamma-glutamyl cyclotransferase-like"/>
    <property type="match status" value="1"/>
</dbReference>
<dbReference type="CDD" id="cd06661">
    <property type="entry name" value="GGCT_like"/>
    <property type="match status" value="1"/>
</dbReference>